<feature type="transmembrane region" description="Helical" evidence="1">
    <location>
        <begin position="445"/>
        <end position="465"/>
    </location>
</feature>
<feature type="transmembrane region" description="Helical" evidence="1">
    <location>
        <begin position="409"/>
        <end position="433"/>
    </location>
</feature>
<proteinExistence type="predicted"/>
<protein>
    <recommendedName>
        <fullName evidence="4">DUF4350 domain-containing protein</fullName>
    </recommendedName>
</protein>
<evidence type="ECO:0000313" key="3">
    <source>
        <dbReference type="Proteomes" id="UP000290365"/>
    </source>
</evidence>
<reference evidence="2 3" key="1">
    <citation type="submission" date="2019-01" db="EMBL/GenBank/DDBJ databases">
        <title>Ktedonosporobacter rubrisoli SCAWS-G2.</title>
        <authorList>
            <person name="Huang Y."/>
            <person name="Yan B."/>
        </authorList>
    </citation>
    <scope>NUCLEOTIDE SEQUENCE [LARGE SCALE GENOMIC DNA]</scope>
    <source>
        <strain evidence="2 3">SCAWS-G2</strain>
    </source>
</reference>
<dbReference type="Proteomes" id="UP000290365">
    <property type="component" value="Chromosome"/>
</dbReference>
<evidence type="ECO:0008006" key="4">
    <source>
        <dbReference type="Google" id="ProtNLM"/>
    </source>
</evidence>
<dbReference type="KEGG" id="kbs:EPA93_39015"/>
<dbReference type="Gene3D" id="3.40.50.880">
    <property type="match status" value="1"/>
</dbReference>
<gene>
    <name evidence="2" type="ORF">EPA93_39015</name>
</gene>
<evidence type="ECO:0000256" key="1">
    <source>
        <dbReference type="SAM" id="Phobius"/>
    </source>
</evidence>
<keyword evidence="3" id="KW-1185">Reference proteome</keyword>
<accession>A0A4P6K0S1</accession>
<dbReference type="CDD" id="cd03143">
    <property type="entry name" value="A4_beta-galactosidase_middle_domain"/>
    <property type="match status" value="1"/>
</dbReference>
<dbReference type="OrthoDB" id="137965at2"/>
<sequence length="905" mass="96996">MPGNKLASHHISTFGKILARPGLILVILFTTSFMFGASAQASAPSSANITLQMTAGFNAITRVGYWLPVQILLKNHENHAFSGTLSLQTFTGLLGPLMPSVVSPQRFEETIALSPGEEKHISLTLPFNVDPFNPRGVMAHLLDEHGKVLATQAQNVRTLSSGDVFVGLLSDRSTGLSALNAVMLPGQLNTVVTTPLDANTLPSMSTILQNFDVIVLDDFTTSELKPAQILALQTWVNQGGVLVEVGGPEWQRTLSGLPPDLLPVIGRATWDIPAGTHLLPPGSITVPSAGQQPGADAVSEPIPVSLASTRSPGEKGQGSPSASETVMAVGSIPLLVQARQGQGTLCYLAFDPARPPLANWQGASTLWQHLLQRTLGDQLLISTMAPKYTSGPGGLLARGGILRALQPDLWFATLILVCLLFGYIVLLGPVRILLIRRLKLNYAYWNWRIVVSSIIICSLLTYGIASYQKGAALVNNSFSIMQLNQSGSAAHITTYLGVFVPNQGDFKVQFPSAHLPQPVSSPLLAAASMQTELNPSTPITYQSHETDVNLLNSGLWTFHPLVSEQDRHLHGAITTHLALQDQRLIGTISNTLATSLSDVYILIPHNVISIGHLPAGATQRLNIPLPSISTQANPLLANQIASHNGLPANYYPYTDGNQPRTEAQRHVALLSALNGAGFSFYPCNGSCTTNAILNLNKSLIITPRPGAPNVGLENGNDPLLLNGSPATLLGWADQPLDEVNNVTINGGNPRGFHENLIQMPLNIDITSTQHIPPDLISGRVVDVQGTQGNNVEMIQPGIYTMITGDLNFEFDLSNVIGPALHGLSITVPNTLDHLTPRMVSSHVQASLYNWQTGNWDTFPLLRYTLTTSDIGSYLNADGHVLLQITNQKAPQGTVILSRPSLNPIS</sequence>
<dbReference type="EMBL" id="CP035758">
    <property type="protein sequence ID" value="QBD81644.1"/>
    <property type="molecule type" value="Genomic_DNA"/>
</dbReference>
<dbReference type="AlphaFoldDB" id="A0A4P6K0S1"/>
<keyword evidence="1" id="KW-0472">Membrane</keyword>
<dbReference type="InterPro" id="IPR029062">
    <property type="entry name" value="Class_I_gatase-like"/>
</dbReference>
<evidence type="ECO:0000313" key="2">
    <source>
        <dbReference type="EMBL" id="QBD81644.1"/>
    </source>
</evidence>
<keyword evidence="1" id="KW-1133">Transmembrane helix</keyword>
<keyword evidence="1" id="KW-0812">Transmembrane</keyword>
<dbReference type="SUPFAM" id="SSF52317">
    <property type="entry name" value="Class I glutamine amidotransferase-like"/>
    <property type="match status" value="1"/>
</dbReference>
<organism evidence="2 3">
    <name type="scientific">Ktedonosporobacter rubrisoli</name>
    <dbReference type="NCBI Taxonomy" id="2509675"/>
    <lineage>
        <taxon>Bacteria</taxon>
        <taxon>Bacillati</taxon>
        <taxon>Chloroflexota</taxon>
        <taxon>Ktedonobacteria</taxon>
        <taxon>Ktedonobacterales</taxon>
        <taxon>Ktedonosporobacteraceae</taxon>
        <taxon>Ktedonosporobacter</taxon>
    </lineage>
</organism>
<name>A0A4P6K0S1_KTERU</name>
<dbReference type="RefSeq" id="WP_129892705.1">
    <property type="nucleotide sequence ID" value="NZ_CP035758.1"/>
</dbReference>